<organism evidence="3">
    <name type="scientific">Spironucleus salmonicida</name>
    <dbReference type="NCBI Taxonomy" id="348837"/>
    <lineage>
        <taxon>Eukaryota</taxon>
        <taxon>Metamonada</taxon>
        <taxon>Diplomonadida</taxon>
        <taxon>Hexamitidae</taxon>
        <taxon>Hexamitinae</taxon>
        <taxon>Spironucleus</taxon>
    </lineage>
</organism>
<dbReference type="VEuPathDB" id="GiardiaDB:SS50377_21877"/>
<proteinExistence type="predicted"/>
<reference evidence="3 4" key="1">
    <citation type="journal article" date="2014" name="PLoS Genet.">
        <title>The Genome of Spironucleus salmonicida Highlights a Fish Pathogen Adapted to Fluctuating Environments.</title>
        <authorList>
            <person name="Xu F."/>
            <person name="Jerlstrom-Hultqvist J."/>
            <person name="Einarsson E."/>
            <person name="Astvaldsson A."/>
            <person name="Svard S.G."/>
            <person name="Andersson J.O."/>
        </authorList>
    </citation>
    <scope>NUCLEOTIDE SEQUENCE</scope>
    <source>
        <strain evidence="4">ATCC 50377</strain>
    </source>
</reference>
<name>V6LUD2_9EUKA</name>
<keyword evidence="1" id="KW-0175">Coiled coil</keyword>
<evidence type="ECO:0000313" key="4">
    <source>
        <dbReference type="EMBL" id="KAH0576314.1"/>
    </source>
</evidence>
<protein>
    <submittedName>
        <fullName evidence="3">Uncharacterized protein</fullName>
    </submittedName>
</protein>
<sequence>MLKKFQSQLKTVLFKQLADIKTQIRIQLQDSVDNYQTQENNQDSKTLFIIDFLQKTTNLHDYIVNQQQQYVDEYNKLYSQLQLKISDVETQNDQYESENTRLMILSSQTEIQAKKFSKQISLQHKNIKKLIISLDQKENHFKQSILYKSDAAKQEKIKEAQRDQELRQLLQGFLITDDKDISQIEYTNSNNDSFNEIQYKKSIQALKKEIQYLKSLKQSDDKDVQTEGADLQRVLLQQIKKLKKSIRKIKTNNLYENSNIDNIPDIELIQSSSLSYESSLSQENEPTRLTSDNGLDDLPRVISKSSLQVITSYSNLIESRTLSAHQQSTLTMSRTQLKPYQQGKQDCEQLLVDQETQQICNVTGNTNTAIHRSYQLKDYNNDEIDQLKLRECVQIGALSEEFSHSYKGNKTKNQLIQTILSQFDQELADQIEKQHQKLKDQLNFEIDPKKFDFEHVLQSVNSLQQQSNQDQVINTISLKQVEEIQNLAQIKTFILPQMVKNNKESNRKKESPGNTETANQVETDVKPVKIGAITTLEEIERLAPSIPLVDANSSLLQKKDSKNTQMIDIPLPKLANNMFNLMKKTQKQGIPLEKTGRSPIKLPRGTLYPKTKVPVSGNYFTRIANPDLKLLKYDIGTQVCLCDCYRLEESKIELCDVRAQFDFLKKVIGRLSAQPMIEWQAREIEEGRRQAMKLVVNRHRVK</sequence>
<dbReference type="EMBL" id="KI546116">
    <property type="protein sequence ID" value="EST44419.1"/>
    <property type="molecule type" value="Genomic_DNA"/>
</dbReference>
<gene>
    <name evidence="3" type="ORF">SS50377_15725</name>
    <name evidence="4" type="ORF">SS50377_21877</name>
</gene>
<evidence type="ECO:0000313" key="5">
    <source>
        <dbReference type="Proteomes" id="UP000018208"/>
    </source>
</evidence>
<keyword evidence="5" id="KW-1185">Reference proteome</keyword>
<reference evidence="4" key="2">
    <citation type="submission" date="2020-12" db="EMBL/GenBank/DDBJ databases">
        <title>New Spironucleus salmonicida genome in near-complete chromosomes.</title>
        <authorList>
            <person name="Xu F."/>
            <person name="Kurt Z."/>
            <person name="Jimenez-Gonzalez A."/>
            <person name="Astvaldsson A."/>
            <person name="Andersson J.O."/>
            <person name="Svard S.G."/>
        </authorList>
    </citation>
    <scope>NUCLEOTIDE SEQUENCE</scope>
    <source>
        <strain evidence="4">ATCC 50377</strain>
    </source>
</reference>
<evidence type="ECO:0000256" key="2">
    <source>
        <dbReference type="SAM" id="MobiDB-lite"/>
    </source>
</evidence>
<dbReference type="EMBL" id="AUWU02000002">
    <property type="protein sequence ID" value="KAH0576314.1"/>
    <property type="molecule type" value="Genomic_DNA"/>
</dbReference>
<accession>V6LUD2</accession>
<evidence type="ECO:0000313" key="3">
    <source>
        <dbReference type="EMBL" id="EST44419.1"/>
    </source>
</evidence>
<feature type="region of interest" description="Disordered" evidence="2">
    <location>
        <begin position="502"/>
        <end position="521"/>
    </location>
</feature>
<dbReference type="Proteomes" id="UP000018208">
    <property type="component" value="Unassembled WGS sequence"/>
</dbReference>
<feature type="coiled-coil region" evidence="1">
    <location>
        <begin position="71"/>
        <end position="98"/>
    </location>
</feature>
<feature type="compositionally biased region" description="Polar residues" evidence="2">
    <location>
        <begin position="512"/>
        <end position="521"/>
    </location>
</feature>
<dbReference type="AlphaFoldDB" id="V6LUD2"/>
<feature type="compositionally biased region" description="Basic and acidic residues" evidence="2">
    <location>
        <begin position="502"/>
        <end position="511"/>
    </location>
</feature>
<evidence type="ECO:0000256" key="1">
    <source>
        <dbReference type="SAM" id="Coils"/>
    </source>
</evidence>